<name>A0A2V2MT91_9EURY</name>
<dbReference type="GeneID" id="97611292"/>
<sequence length="85" mass="9853">MLFISTFQWEPEKMKEVMEIWMNEKIPSGIEVIKEWIALDVNMVYRLIDVKDPAALLKQGVFWGSLGYTEMHPVMESGDAMKLMG</sequence>
<proteinExistence type="predicted"/>
<keyword evidence="2" id="KW-1185">Reference proteome</keyword>
<dbReference type="InterPro" id="IPR021734">
    <property type="entry name" value="DUF3303"/>
</dbReference>
<evidence type="ECO:0000313" key="1">
    <source>
        <dbReference type="EMBL" id="PWR69540.1"/>
    </source>
</evidence>
<dbReference type="Proteomes" id="UP000245934">
    <property type="component" value="Unassembled WGS sequence"/>
</dbReference>
<gene>
    <name evidence="1" type="ORF">DLD82_17755</name>
</gene>
<evidence type="ECO:0000313" key="2">
    <source>
        <dbReference type="Proteomes" id="UP000245934"/>
    </source>
</evidence>
<dbReference type="EMBL" id="QGMZ01000068">
    <property type="protein sequence ID" value="PWR69540.1"/>
    <property type="molecule type" value="Genomic_DNA"/>
</dbReference>
<dbReference type="AlphaFoldDB" id="A0A2V2MT91"/>
<evidence type="ECO:0008006" key="3">
    <source>
        <dbReference type="Google" id="ProtNLM"/>
    </source>
</evidence>
<reference evidence="1 2" key="1">
    <citation type="submission" date="2018-05" db="EMBL/GenBank/DDBJ databases">
        <title>Draft genome of Methanospirillum stamsii Pt1.</title>
        <authorList>
            <person name="Dueholm M.S."/>
            <person name="Nielsen P.H."/>
            <person name="Bakmann L.F."/>
            <person name="Otzen D.E."/>
        </authorList>
    </citation>
    <scope>NUCLEOTIDE SEQUENCE [LARGE SCALE GENOMIC DNA]</scope>
    <source>
        <strain evidence="1 2">Pt1</strain>
    </source>
</reference>
<dbReference type="Pfam" id="PF11746">
    <property type="entry name" value="DUF3303"/>
    <property type="match status" value="1"/>
</dbReference>
<protein>
    <recommendedName>
        <fullName evidence="3">DUF3303 domain-containing protein</fullName>
    </recommendedName>
</protein>
<organism evidence="1 2">
    <name type="scientific">Methanospirillum stamsii</name>
    <dbReference type="NCBI Taxonomy" id="1277351"/>
    <lineage>
        <taxon>Archaea</taxon>
        <taxon>Methanobacteriati</taxon>
        <taxon>Methanobacteriota</taxon>
        <taxon>Stenosarchaea group</taxon>
        <taxon>Methanomicrobia</taxon>
        <taxon>Methanomicrobiales</taxon>
        <taxon>Methanospirillaceae</taxon>
        <taxon>Methanospirillum</taxon>
    </lineage>
</organism>
<dbReference type="OrthoDB" id="104545at2157"/>
<comment type="caution">
    <text evidence="1">The sequence shown here is derived from an EMBL/GenBank/DDBJ whole genome shotgun (WGS) entry which is preliminary data.</text>
</comment>
<dbReference type="RefSeq" id="WP_109942468.1">
    <property type="nucleotide sequence ID" value="NZ_CP176366.1"/>
</dbReference>
<accession>A0A2V2MT91</accession>